<keyword evidence="2 4" id="KW-0285">Flavoprotein</keyword>
<dbReference type="Gene3D" id="3.40.50.620">
    <property type="entry name" value="HUPs"/>
    <property type="match status" value="1"/>
</dbReference>
<evidence type="ECO:0000259" key="6">
    <source>
        <dbReference type="PROSITE" id="PS51645"/>
    </source>
</evidence>
<dbReference type="PRINTS" id="PR00147">
    <property type="entry name" value="DNAPHOTLYASE"/>
</dbReference>
<keyword evidence="4" id="KW-0157">Chromophore</keyword>
<comment type="similarity">
    <text evidence="4">Belongs to the DNA photolyase family.</text>
</comment>
<dbReference type="Pfam" id="PF00875">
    <property type="entry name" value="DNA_photolyase"/>
    <property type="match status" value="1"/>
</dbReference>
<dbReference type="PANTHER" id="PTHR11455">
    <property type="entry name" value="CRYPTOCHROME"/>
    <property type="match status" value="1"/>
</dbReference>
<reference evidence="7 8" key="1">
    <citation type="journal article" date="2019" name="Int. J. Syst. Evol. Microbiol.">
        <title>The Global Catalogue of Microorganisms (GCM) 10K type strain sequencing project: providing services to taxonomists for standard genome sequencing and annotation.</title>
        <authorList>
            <consortium name="The Broad Institute Genomics Platform"/>
            <consortium name="The Broad Institute Genome Sequencing Center for Infectious Disease"/>
            <person name="Wu L."/>
            <person name="Ma J."/>
        </authorList>
    </citation>
    <scope>NUCLEOTIDE SEQUENCE [LARGE SCALE GENOMIC DNA]</scope>
    <source>
        <strain evidence="7 8">JCM 10696</strain>
    </source>
</reference>
<evidence type="ECO:0000256" key="2">
    <source>
        <dbReference type="ARBA" id="ARBA00022630"/>
    </source>
</evidence>
<dbReference type="InterPro" id="IPR002081">
    <property type="entry name" value="Cryptochrome/DNA_photolyase_1"/>
</dbReference>
<evidence type="ECO:0000313" key="7">
    <source>
        <dbReference type="EMBL" id="GAA0955400.1"/>
    </source>
</evidence>
<feature type="domain" description="Photolyase/cryptochrome alpha/beta" evidence="6">
    <location>
        <begin position="6"/>
        <end position="131"/>
    </location>
</feature>
<proteinExistence type="inferred from homology"/>
<dbReference type="InterPro" id="IPR036155">
    <property type="entry name" value="Crypto/Photolyase_N_sf"/>
</dbReference>
<evidence type="ECO:0000256" key="5">
    <source>
        <dbReference type="SAM" id="MobiDB-lite"/>
    </source>
</evidence>
<dbReference type="Pfam" id="PF03441">
    <property type="entry name" value="FAD_binding_7"/>
    <property type="match status" value="1"/>
</dbReference>
<dbReference type="Gene3D" id="1.10.579.10">
    <property type="entry name" value="DNA Cyclobutane Dipyrimidine Photolyase, subunit A, domain 3"/>
    <property type="match status" value="1"/>
</dbReference>
<dbReference type="SUPFAM" id="SSF48173">
    <property type="entry name" value="Cryptochrome/photolyase FAD-binding domain"/>
    <property type="match status" value="1"/>
</dbReference>
<dbReference type="PROSITE" id="PS51645">
    <property type="entry name" value="PHR_CRY_ALPHA_BETA"/>
    <property type="match status" value="1"/>
</dbReference>
<accession>A0ABN1RDX9</accession>
<organism evidence="7 8">
    <name type="scientific">Actinocorallia libanotica</name>
    <dbReference type="NCBI Taxonomy" id="46162"/>
    <lineage>
        <taxon>Bacteria</taxon>
        <taxon>Bacillati</taxon>
        <taxon>Actinomycetota</taxon>
        <taxon>Actinomycetes</taxon>
        <taxon>Streptosporangiales</taxon>
        <taxon>Thermomonosporaceae</taxon>
        <taxon>Actinocorallia</taxon>
    </lineage>
</organism>
<dbReference type="Proteomes" id="UP001500665">
    <property type="component" value="Unassembled WGS sequence"/>
</dbReference>
<comment type="cofactor">
    <cofactor evidence="1">
        <name>FAD</name>
        <dbReference type="ChEBI" id="CHEBI:57692"/>
    </cofactor>
</comment>
<dbReference type="RefSeq" id="WP_344242395.1">
    <property type="nucleotide sequence ID" value="NZ_BAAAHH010000016.1"/>
</dbReference>
<feature type="region of interest" description="Disordered" evidence="5">
    <location>
        <begin position="174"/>
        <end position="198"/>
    </location>
</feature>
<evidence type="ECO:0000256" key="1">
    <source>
        <dbReference type="ARBA" id="ARBA00001974"/>
    </source>
</evidence>
<evidence type="ECO:0000256" key="4">
    <source>
        <dbReference type="RuleBase" id="RU004182"/>
    </source>
</evidence>
<evidence type="ECO:0000313" key="8">
    <source>
        <dbReference type="Proteomes" id="UP001500665"/>
    </source>
</evidence>
<dbReference type="EMBL" id="BAAAHH010000016">
    <property type="protein sequence ID" value="GAA0955400.1"/>
    <property type="molecule type" value="Genomic_DNA"/>
</dbReference>
<dbReference type="Gene3D" id="1.25.40.80">
    <property type="match status" value="1"/>
</dbReference>
<dbReference type="InterPro" id="IPR006050">
    <property type="entry name" value="DNA_photolyase_N"/>
</dbReference>
<dbReference type="InterPro" id="IPR036134">
    <property type="entry name" value="Crypto/Photolyase_FAD-like_sf"/>
</dbReference>
<comment type="caution">
    <text evidence="7">The sequence shown here is derived from an EMBL/GenBank/DDBJ whole genome shotgun (WGS) entry which is preliminary data.</text>
</comment>
<evidence type="ECO:0000256" key="3">
    <source>
        <dbReference type="ARBA" id="ARBA00022827"/>
    </source>
</evidence>
<dbReference type="SUPFAM" id="SSF52425">
    <property type="entry name" value="Cryptochrome/photolyase, N-terminal domain"/>
    <property type="match status" value="1"/>
</dbReference>
<dbReference type="InterPro" id="IPR005101">
    <property type="entry name" value="Cryptochr/Photolyase_FAD-bd"/>
</dbReference>
<protein>
    <submittedName>
        <fullName evidence="7">Deoxyribodipyrimidine photo-lyase</fullName>
    </submittedName>
</protein>
<name>A0ABN1RDX9_9ACTN</name>
<dbReference type="InterPro" id="IPR014729">
    <property type="entry name" value="Rossmann-like_a/b/a_fold"/>
</dbReference>
<keyword evidence="8" id="KW-1185">Reference proteome</keyword>
<gene>
    <name evidence="7" type="ORF">GCM10009550_40160</name>
</gene>
<keyword evidence="3 4" id="KW-0274">FAD</keyword>
<sequence length="433" mass="48357">MNAGAGTAIVLFTRDLRVHDNPALHAACAEAERVVPLFVHDEAILAGPMAVPNRLRFLADSLADLRRGLRAAGGDLLIRRGDPAAAVAELAGRTGARALHLAEDHSAHALRRLEALRRLSLRVTTAPGLTVVPPGHLTPAKRDHYQVFTPYWRAWRAASPRPVLPPPARITLPDGLDPGPLPDPVTDASPGLMPGGEEHGRRRLREWVSHGLHDYARERDVLAHDGTSRLSAHLRFGTLSPREVLRFTAADEAFARQLAWRDFHYQVAAAFPDLAWRDYRPRPRTVRDDPRALEAWENAATGLPIVDAALRQLHHEGFMHNRARMITASFLTQALHLDWRHGYRHFRRWLADGDIPNNAANWQRLAGTGNDPRPRPLSPLRQAARFDPDGAYVRRWLPELQALEGAAVHRPWQAPPELRRTLDYPPPLLDLGP</sequence>
<dbReference type="PANTHER" id="PTHR11455:SF9">
    <property type="entry name" value="CRYPTOCHROME CIRCADIAN CLOCK 5 ISOFORM X1"/>
    <property type="match status" value="1"/>
</dbReference>